<evidence type="ECO:0000256" key="1">
    <source>
        <dbReference type="SAM" id="SignalP"/>
    </source>
</evidence>
<organism evidence="2 3">
    <name type="scientific">Lithohypha guttulata</name>
    <dbReference type="NCBI Taxonomy" id="1690604"/>
    <lineage>
        <taxon>Eukaryota</taxon>
        <taxon>Fungi</taxon>
        <taxon>Dikarya</taxon>
        <taxon>Ascomycota</taxon>
        <taxon>Pezizomycotina</taxon>
        <taxon>Eurotiomycetes</taxon>
        <taxon>Chaetothyriomycetidae</taxon>
        <taxon>Chaetothyriales</taxon>
        <taxon>Trichomeriaceae</taxon>
        <taxon>Lithohypha</taxon>
    </lineage>
</organism>
<keyword evidence="3" id="KW-1185">Reference proteome</keyword>
<accession>A0ABR0KAL6</accession>
<evidence type="ECO:0000313" key="2">
    <source>
        <dbReference type="EMBL" id="KAK5092653.1"/>
    </source>
</evidence>
<evidence type="ECO:0000313" key="3">
    <source>
        <dbReference type="Proteomes" id="UP001345013"/>
    </source>
</evidence>
<dbReference type="SUPFAM" id="SSF51126">
    <property type="entry name" value="Pectin lyase-like"/>
    <property type="match status" value="1"/>
</dbReference>
<dbReference type="InterPro" id="IPR011050">
    <property type="entry name" value="Pectin_lyase_fold/virulence"/>
</dbReference>
<dbReference type="EMBL" id="JAVRRG010000054">
    <property type="protein sequence ID" value="KAK5092653.1"/>
    <property type="molecule type" value="Genomic_DNA"/>
</dbReference>
<proteinExistence type="predicted"/>
<dbReference type="InterPro" id="IPR012334">
    <property type="entry name" value="Pectin_lyas_fold"/>
</dbReference>
<protein>
    <submittedName>
        <fullName evidence="2">Uncharacterized protein</fullName>
    </submittedName>
</protein>
<feature type="chain" id="PRO_5045477180" evidence="1">
    <location>
        <begin position="21"/>
        <end position="118"/>
    </location>
</feature>
<reference evidence="2 3" key="1">
    <citation type="submission" date="2023-08" db="EMBL/GenBank/DDBJ databases">
        <title>Black Yeasts Isolated from many extreme environments.</title>
        <authorList>
            <person name="Coleine C."/>
            <person name="Stajich J.E."/>
            <person name="Selbmann L."/>
        </authorList>
    </citation>
    <scope>NUCLEOTIDE SEQUENCE [LARGE SCALE GENOMIC DNA]</scope>
    <source>
        <strain evidence="2 3">CCFEE 5885</strain>
    </source>
</reference>
<name>A0ABR0KAL6_9EURO</name>
<feature type="signal peptide" evidence="1">
    <location>
        <begin position="1"/>
        <end position="20"/>
    </location>
</feature>
<keyword evidence="1" id="KW-0732">Signal</keyword>
<comment type="caution">
    <text evidence="2">The sequence shown here is derived from an EMBL/GenBank/DDBJ whole genome shotgun (WGS) entry which is preliminary data.</text>
</comment>
<dbReference type="Proteomes" id="UP001345013">
    <property type="component" value="Unassembled WGS sequence"/>
</dbReference>
<gene>
    <name evidence="2" type="ORF">LTR24_004989</name>
</gene>
<sequence>MLSLVYVLAATLLVPRAVLAQVVGKPAGFGSAATGGGDVDPVTPSTTDELVSYLTDAEPRVILVTKTFDFTGLEGSTTETGCRPSSNTCGNAGQDAINAANNWCGDNPSVTVNYDNAA</sequence>
<dbReference type="Gene3D" id="2.160.20.10">
    <property type="entry name" value="Single-stranded right-handed beta-helix, Pectin lyase-like"/>
    <property type="match status" value="1"/>
</dbReference>